<dbReference type="GO" id="GO:0042910">
    <property type="term" value="F:xenobiotic transmembrane transporter activity"/>
    <property type="evidence" value="ECO:0007669"/>
    <property type="project" value="InterPro"/>
</dbReference>
<dbReference type="AlphaFoldDB" id="A0A4R4N137"/>
<dbReference type="OrthoDB" id="4147563at2"/>
<keyword evidence="4" id="KW-0813">Transport</keyword>
<gene>
    <name evidence="7" type="ORF">E1267_36655</name>
</gene>
<dbReference type="PANTHER" id="PTHR43298:SF2">
    <property type="entry name" value="FMN_FAD EXPORTER YEEO-RELATED"/>
    <property type="match status" value="1"/>
</dbReference>
<evidence type="ECO:0000313" key="7">
    <source>
        <dbReference type="EMBL" id="TDB99751.1"/>
    </source>
</evidence>
<organism evidence="7 8">
    <name type="scientific">Nonomuraea longispora</name>
    <dbReference type="NCBI Taxonomy" id="1848320"/>
    <lineage>
        <taxon>Bacteria</taxon>
        <taxon>Bacillati</taxon>
        <taxon>Actinomycetota</taxon>
        <taxon>Actinomycetes</taxon>
        <taxon>Streptosporangiales</taxon>
        <taxon>Streptosporangiaceae</taxon>
        <taxon>Nonomuraea</taxon>
    </lineage>
</organism>
<proteinExistence type="inferred from homology"/>
<comment type="similarity">
    <text evidence="2">Belongs to the multi antimicrobial extrusion (MATE) (TC 2.A.66.1) family.</text>
</comment>
<keyword evidence="8" id="KW-1185">Reference proteome</keyword>
<feature type="transmembrane region" description="Helical" evidence="6">
    <location>
        <begin position="33"/>
        <end position="51"/>
    </location>
</feature>
<evidence type="ECO:0000256" key="5">
    <source>
        <dbReference type="ARBA" id="ARBA00031636"/>
    </source>
</evidence>
<dbReference type="InterPro" id="IPR002528">
    <property type="entry name" value="MATE_fam"/>
</dbReference>
<dbReference type="GO" id="GO:0015297">
    <property type="term" value="F:antiporter activity"/>
    <property type="evidence" value="ECO:0007669"/>
    <property type="project" value="InterPro"/>
</dbReference>
<dbReference type="EMBL" id="SMJZ01000212">
    <property type="protein sequence ID" value="TDB99751.1"/>
    <property type="molecule type" value="Genomic_DNA"/>
</dbReference>
<evidence type="ECO:0000313" key="8">
    <source>
        <dbReference type="Proteomes" id="UP000295157"/>
    </source>
</evidence>
<keyword evidence="6" id="KW-0472">Membrane</keyword>
<dbReference type="GO" id="GO:0005886">
    <property type="term" value="C:plasma membrane"/>
    <property type="evidence" value="ECO:0007669"/>
    <property type="project" value="TreeGrafter"/>
</dbReference>
<evidence type="ECO:0000256" key="2">
    <source>
        <dbReference type="ARBA" id="ARBA00010199"/>
    </source>
</evidence>
<keyword evidence="6" id="KW-0812">Transmembrane</keyword>
<dbReference type="Pfam" id="PF01554">
    <property type="entry name" value="MatE"/>
    <property type="match status" value="1"/>
</dbReference>
<evidence type="ECO:0000256" key="3">
    <source>
        <dbReference type="ARBA" id="ARBA00020268"/>
    </source>
</evidence>
<dbReference type="InterPro" id="IPR050222">
    <property type="entry name" value="MATE_MdtK"/>
</dbReference>
<dbReference type="Proteomes" id="UP000295157">
    <property type="component" value="Unassembled WGS sequence"/>
</dbReference>
<name>A0A4R4N137_9ACTN</name>
<comment type="function">
    <text evidence="1">Multidrug efflux pump.</text>
</comment>
<protein>
    <recommendedName>
        <fullName evidence="3">Probable multidrug resistance protein NorM</fullName>
    </recommendedName>
    <alternativeName>
        <fullName evidence="5">Multidrug-efflux transporter</fullName>
    </alternativeName>
</protein>
<dbReference type="PANTHER" id="PTHR43298">
    <property type="entry name" value="MULTIDRUG RESISTANCE PROTEIN NORM-RELATED"/>
    <property type="match status" value="1"/>
</dbReference>
<evidence type="ECO:0000256" key="1">
    <source>
        <dbReference type="ARBA" id="ARBA00003408"/>
    </source>
</evidence>
<accession>A0A4R4N137</accession>
<evidence type="ECO:0000256" key="4">
    <source>
        <dbReference type="ARBA" id="ARBA00022448"/>
    </source>
</evidence>
<keyword evidence="6" id="KW-1133">Transmembrane helix</keyword>
<evidence type="ECO:0000256" key="6">
    <source>
        <dbReference type="SAM" id="Phobius"/>
    </source>
</evidence>
<sequence length="96" mass="9856">MWALAVPLLVAGLTQIIVNVVDTIMLARWSTTALGAFALAAPVYLIALVIVRGWATAVQIKVAQAHGAGDQRAVVQAVRLGLTTSAVAGLVIGVVL</sequence>
<comment type="caution">
    <text evidence="7">The sequence shown here is derived from an EMBL/GenBank/DDBJ whole genome shotgun (WGS) entry which is preliminary data.</text>
</comment>
<reference evidence="7 8" key="1">
    <citation type="submission" date="2019-02" db="EMBL/GenBank/DDBJ databases">
        <title>Draft genome sequences of novel Actinobacteria.</title>
        <authorList>
            <person name="Sahin N."/>
            <person name="Ay H."/>
            <person name="Saygin H."/>
        </authorList>
    </citation>
    <scope>NUCLEOTIDE SEQUENCE [LARGE SCALE GENOMIC DNA]</scope>
    <source>
        <strain evidence="7 8">KC201</strain>
    </source>
</reference>